<accession>M3ETQ6</accession>
<keyword evidence="2" id="KW-0812">Transmembrane</keyword>
<dbReference type="GeneID" id="96271357"/>
<evidence type="ECO:0000313" key="3">
    <source>
        <dbReference type="EMBL" id="EMF52518.1"/>
    </source>
</evidence>
<dbReference type="EMBL" id="KB405094">
    <property type="protein sequence ID" value="EMF52518.1"/>
    <property type="molecule type" value="Genomic_DNA"/>
</dbReference>
<reference evidence="4" key="1">
    <citation type="journal article" date="2013" name="Genome Announc.">
        <title>Draft Genome Sequence of Streptomyces bottropensis ATCC 25435, a Bottromycin-Producing Actinomycete.</title>
        <authorList>
            <person name="Zhang H."/>
            <person name="Zhou W."/>
            <person name="Zhuang Y."/>
            <person name="Liang X."/>
            <person name="Liu T."/>
        </authorList>
    </citation>
    <scope>NUCLEOTIDE SEQUENCE [LARGE SCALE GENOMIC DNA]</scope>
    <source>
        <strain evidence="4">ATCC 25435</strain>
    </source>
</reference>
<name>M3ETQ6_9ACTN</name>
<feature type="transmembrane region" description="Helical" evidence="2">
    <location>
        <begin position="6"/>
        <end position="25"/>
    </location>
</feature>
<evidence type="ECO:0000256" key="2">
    <source>
        <dbReference type="SAM" id="Phobius"/>
    </source>
</evidence>
<feature type="region of interest" description="Disordered" evidence="1">
    <location>
        <begin position="64"/>
        <end position="94"/>
    </location>
</feature>
<organism evidence="3 4">
    <name type="scientific">Streptomyces bottropensis ATCC 25435</name>
    <dbReference type="NCBI Taxonomy" id="1054862"/>
    <lineage>
        <taxon>Bacteria</taxon>
        <taxon>Bacillati</taxon>
        <taxon>Actinomycetota</taxon>
        <taxon>Actinomycetes</taxon>
        <taxon>Kitasatosporales</taxon>
        <taxon>Streptomycetaceae</taxon>
        <taxon>Streptomyces</taxon>
    </lineage>
</organism>
<evidence type="ECO:0000256" key="1">
    <source>
        <dbReference type="SAM" id="MobiDB-lite"/>
    </source>
</evidence>
<feature type="compositionally biased region" description="Polar residues" evidence="1">
    <location>
        <begin position="74"/>
        <end position="94"/>
    </location>
</feature>
<proteinExistence type="predicted"/>
<evidence type="ECO:0000313" key="4">
    <source>
        <dbReference type="Proteomes" id="UP000030760"/>
    </source>
</evidence>
<protein>
    <submittedName>
        <fullName evidence="3">Uncharacterized protein</fullName>
    </submittedName>
</protein>
<sequence length="232" mass="25532">MEPWLFGAVVCVGLIATSFAMWLVVRRMRPTSVVVDRIIIIGGNALAILTGLICAVFLPGGDGDSADRKPPEPSRSQLAPEQPTAEVTSSPSASELNADAVRHVDFDKFVTGADEITIGDGNKFDLDSGRLNQADTDNDVWLSFASLQYGRQHRMDDTVRVGWINNDDLPDCAGRADFGEKLGQRISLHDEDYDWKTHSVCVRTTSGRWMLLRVLEGNKGAVGHRFRYGLLQ</sequence>
<feature type="transmembrane region" description="Helical" evidence="2">
    <location>
        <begin position="37"/>
        <end position="58"/>
    </location>
</feature>
<dbReference type="Proteomes" id="UP000030760">
    <property type="component" value="Unassembled WGS sequence"/>
</dbReference>
<dbReference type="RefSeq" id="WP_005482815.1">
    <property type="nucleotide sequence ID" value="NZ_KB405094.1"/>
</dbReference>
<dbReference type="AlphaFoldDB" id="M3ETQ6"/>
<keyword evidence="2" id="KW-0472">Membrane</keyword>
<keyword evidence="2" id="KW-1133">Transmembrane helix</keyword>
<gene>
    <name evidence="3" type="ORF">SBD_5594</name>
</gene>